<dbReference type="Proteomes" id="UP000199568">
    <property type="component" value="Unassembled WGS sequence"/>
</dbReference>
<evidence type="ECO:0000256" key="2">
    <source>
        <dbReference type="SAM" id="SignalP"/>
    </source>
</evidence>
<sequence length="274" mass="29497">MNRKKIMALILSVIMVLGSFTISFAQTDLEIKNDGVSTFKDIKGHWAANAINKWSDYGIINGYNGSFRPNDSITRGEMAVILNNMMDYQVAAQNKFTDLKSGRFYTDAILKANAAGIIKGDGSTVRPTDKITREEAAVMLAKAFALDVSTGGISFNDSASIATWASGYIKTMEAKGYVKGTNNNFMPKSNITRAETVTIIDNIVKAYYTKAGTDTDNVNGIAVIKVSDVILKDITISENLIIAEGVGEGEVTLDSVTVKGKTVVRGGGENSIHI</sequence>
<gene>
    <name evidence="4" type="ORF">SAMN05660297_03188</name>
</gene>
<feature type="domain" description="SLH" evidence="3">
    <location>
        <begin position="97"/>
        <end position="151"/>
    </location>
</feature>
<dbReference type="AlphaFoldDB" id="A0A1I0GG13"/>
<dbReference type="EMBL" id="FOHU01000021">
    <property type="protein sequence ID" value="SET70055.1"/>
    <property type="molecule type" value="Genomic_DNA"/>
</dbReference>
<evidence type="ECO:0000259" key="3">
    <source>
        <dbReference type="PROSITE" id="PS51272"/>
    </source>
</evidence>
<dbReference type="OrthoDB" id="174569at2"/>
<feature type="chain" id="PRO_5011554570" evidence="2">
    <location>
        <begin position="26"/>
        <end position="274"/>
    </location>
</feature>
<protein>
    <submittedName>
        <fullName evidence="4">S-layer homology domain-containing protein</fullName>
    </submittedName>
</protein>
<dbReference type="PROSITE" id="PS51272">
    <property type="entry name" value="SLH"/>
    <property type="match status" value="3"/>
</dbReference>
<dbReference type="STRING" id="426128.SAMN05660297_03188"/>
<organism evidence="4 5">
    <name type="scientific">Natronincola peptidivorans</name>
    <dbReference type="NCBI Taxonomy" id="426128"/>
    <lineage>
        <taxon>Bacteria</taxon>
        <taxon>Bacillati</taxon>
        <taxon>Bacillota</taxon>
        <taxon>Clostridia</taxon>
        <taxon>Peptostreptococcales</taxon>
        <taxon>Natronincolaceae</taxon>
        <taxon>Natronincola</taxon>
    </lineage>
</organism>
<dbReference type="InterPro" id="IPR051465">
    <property type="entry name" value="Cell_Envelope_Struct_Comp"/>
</dbReference>
<feature type="domain" description="SLH" evidence="3">
    <location>
        <begin position="34"/>
        <end position="96"/>
    </location>
</feature>
<keyword evidence="1" id="KW-0677">Repeat</keyword>
<accession>A0A1I0GG13</accession>
<reference evidence="4 5" key="1">
    <citation type="submission" date="2016-10" db="EMBL/GenBank/DDBJ databases">
        <authorList>
            <person name="de Groot N.N."/>
        </authorList>
    </citation>
    <scope>NUCLEOTIDE SEQUENCE [LARGE SCALE GENOMIC DNA]</scope>
    <source>
        <strain evidence="4 5">DSM 18979</strain>
    </source>
</reference>
<evidence type="ECO:0000313" key="5">
    <source>
        <dbReference type="Proteomes" id="UP000199568"/>
    </source>
</evidence>
<keyword evidence="5" id="KW-1185">Reference proteome</keyword>
<dbReference type="PANTHER" id="PTHR43308">
    <property type="entry name" value="OUTER MEMBRANE PROTEIN ALPHA-RELATED"/>
    <property type="match status" value="1"/>
</dbReference>
<feature type="signal peptide" evidence="2">
    <location>
        <begin position="1"/>
        <end position="25"/>
    </location>
</feature>
<proteinExistence type="predicted"/>
<dbReference type="RefSeq" id="WP_090446312.1">
    <property type="nucleotide sequence ID" value="NZ_FOHU01000021.1"/>
</dbReference>
<evidence type="ECO:0000256" key="1">
    <source>
        <dbReference type="ARBA" id="ARBA00022737"/>
    </source>
</evidence>
<keyword evidence="2" id="KW-0732">Signal</keyword>
<feature type="domain" description="SLH" evidence="3">
    <location>
        <begin position="152"/>
        <end position="214"/>
    </location>
</feature>
<dbReference type="Pfam" id="PF00395">
    <property type="entry name" value="SLH"/>
    <property type="match status" value="3"/>
</dbReference>
<dbReference type="InterPro" id="IPR001119">
    <property type="entry name" value="SLH_dom"/>
</dbReference>
<evidence type="ECO:0000313" key="4">
    <source>
        <dbReference type="EMBL" id="SET70055.1"/>
    </source>
</evidence>
<name>A0A1I0GG13_9FIRM</name>